<protein>
    <recommendedName>
        <fullName evidence="4">ATP-binding protein</fullName>
    </recommendedName>
</protein>
<dbReference type="EMBL" id="CP035503">
    <property type="protein sequence ID" value="QDL37605.1"/>
    <property type="molecule type" value="Genomic_DNA"/>
</dbReference>
<feature type="signal peptide" evidence="1">
    <location>
        <begin position="1"/>
        <end position="22"/>
    </location>
</feature>
<dbReference type="PANTHER" id="PTHR39335">
    <property type="entry name" value="BLL4220 PROTEIN"/>
    <property type="match status" value="1"/>
</dbReference>
<dbReference type="InterPro" id="IPR014558">
    <property type="entry name" value="UCP029720"/>
</dbReference>
<feature type="chain" id="PRO_5022164690" description="ATP-binding protein" evidence="1">
    <location>
        <begin position="23"/>
        <end position="124"/>
    </location>
</feature>
<dbReference type="AlphaFoldDB" id="A0A515DB28"/>
<dbReference type="PROSITE" id="PS51257">
    <property type="entry name" value="PROKAR_LIPOPROTEIN"/>
    <property type="match status" value="1"/>
</dbReference>
<reference evidence="2 3" key="1">
    <citation type="submission" date="2019-01" db="EMBL/GenBank/DDBJ databases">
        <title>Genomic insights into a novel species Rhodoferax sp.</title>
        <authorList>
            <person name="Jin L."/>
        </authorList>
    </citation>
    <scope>NUCLEOTIDE SEQUENCE [LARGE SCALE GENOMIC DNA]</scope>
    <source>
        <strain evidence="2 3">CHu59-6-5</strain>
    </source>
</reference>
<dbReference type="Pfam" id="PF03640">
    <property type="entry name" value="Lipoprotein_15"/>
    <property type="match status" value="2"/>
</dbReference>
<dbReference type="PIRSF" id="PIRSF029720">
    <property type="entry name" value="UCP029720"/>
    <property type="match status" value="1"/>
</dbReference>
<evidence type="ECO:0000256" key="1">
    <source>
        <dbReference type="SAM" id="SignalP"/>
    </source>
</evidence>
<sequence>MKLIPAAALAAALLAGCASMYAQTPAKVADGVLVGPNDMTLYTFDKDTAGSGKSACNGGCATNWPPFTASSSDKASGDYTMITRDDGKMQWAVKGKPLYYWSKDAKPGDKTGDGFLKLWHAATP</sequence>
<dbReference type="PANTHER" id="PTHR39335:SF1">
    <property type="entry name" value="BLL4220 PROTEIN"/>
    <property type="match status" value="1"/>
</dbReference>
<dbReference type="RefSeq" id="WP_142818832.1">
    <property type="nucleotide sequence ID" value="NZ_CP035503.1"/>
</dbReference>
<evidence type="ECO:0000313" key="2">
    <source>
        <dbReference type="EMBL" id="QDL37605.1"/>
    </source>
</evidence>
<dbReference type="InterPro" id="IPR005297">
    <property type="entry name" value="Lipoprotein_repeat"/>
</dbReference>
<accession>A0A515DB28</accession>
<dbReference type="GO" id="GO:0043448">
    <property type="term" value="P:alkane catabolic process"/>
    <property type="evidence" value="ECO:0007669"/>
    <property type="project" value="TreeGrafter"/>
</dbReference>
<evidence type="ECO:0000313" key="3">
    <source>
        <dbReference type="Proteomes" id="UP000316798"/>
    </source>
</evidence>
<gene>
    <name evidence="2" type="ORF">EUB48_10240</name>
</gene>
<keyword evidence="3" id="KW-1185">Reference proteome</keyword>
<evidence type="ECO:0008006" key="4">
    <source>
        <dbReference type="Google" id="ProtNLM"/>
    </source>
</evidence>
<name>A0A515DB28_9BURK</name>
<dbReference type="OrthoDB" id="9800666at2"/>
<organism evidence="2 3">
    <name type="scientific">Rhodoferax sediminis</name>
    <dbReference type="NCBI Taxonomy" id="2509614"/>
    <lineage>
        <taxon>Bacteria</taxon>
        <taxon>Pseudomonadati</taxon>
        <taxon>Pseudomonadota</taxon>
        <taxon>Betaproteobacteria</taxon>
        <taxon>Burkholderiales</taxon>
        <taxon>Comamonadaceae</taxon>
        <taxon>Rhodoferax</taxon>
    </lineage>
</organism>
<keyword evidence="1" id="KW-0732">Signal</keyword>
<proteinExistence type="predicted"/>
<dbReference type="Proteomes" id="UP000316798">
    <property type="component" value="Chromosome"/>
</dbReference>
<dbReference type="KEGG" id="rhf:EUB48_10240"/>